<keyword evidence="4" id="KW-0812">Transmembrane</keyword>
<dbReference type="SUPFAM" id="SSF53623">
    <property type="entry name" value="MurD-like peptide ligases, catalytic domain"/>
    <property type="match status" value="1"/>
</dbReference>
<dbReference type="GO" id="GO:0005524">
    <property type="term" value="F:ATP binding"/>
    <property type="evidence" value="ECO:0007669"/>
    <property type="project" value="UniProtKB-KW"/>
</dbReference>
<feature type="domain" description="Mur ligase central" evidence="6">
    <location>
        <begin position="198"/>
        <end position="385"/>
    </location>
</feature>
<reference evidence="7 8" key="1">
    <citation type="submission" date="2017-09" db="EMBL/GenBank/DDBJ databases">
        <title>Depth-based differentiation of microbial function through sediment-hosted aquifers and enrichment of novel symbionts in the deep terrestrial subsurface.</title>
        <authorList>
            <person name="Probst A.J."/>
            <person name="Ladd B."/>
            <person name="Jarett J.K."/>
            <person name="Geller-Mcgrath D.E."/>
            <person name="Sieber C.M."/>
            <person name="Emerson J.B."/>
            <person name="Anantharaman K."/>
            <person name="Thomas B.C."/>
            <person name="Malmstrom R."/>
            <person name="Stieglmeier M."/>
            <person name="Klingl A."/>
            <person name="Woyke T."/>
            <person name="Ryan C.M."/>
            <person name="Banfield J.F."/>
        </authorList>
    </citation>
    <scope>NUCLEOTIDE SEQUENCE [LARGE SCALE GENOMIC DNA]</scope>
    <source>
        <strain evidence="7">CG15_BIG_FIL_POST_REV_8_21_14_020_45_12</strain>
    </source>
</reference>
<dbReference type="Gene3D" id="3.90.190.20">
    <property type="entry name" value="Mur ligase, C-terminal domain"/>
    <property type="match status" value="1"/>
</dbReference>
<feature type="transmembrane region" description="Helical" evidence="4">
    <location>
        <begin position="14"/>
        <end position="35"/>
    </location>
</feature>
<feature type="transmembrane region" description="Helical" evidence="4">
    <location>
        <begin position="116"/>
        <end position="138"/>
    </location>
</feature>
<organism evidence="7 8">
    <name type="scientific">Candidatus Kerfeldbacteria bacterium CG15_BIG_FIL_POST_REV_8_21_14_020_45_12</name>
    <dbReference type="NCBI Taxonomy" id="2014247"/>
    <lineage>
        <taxon>Bacteria</taxon>
        <taxon>Candidatus Kerfeldiibacteriota</taxon>
    </lineage>
</organism>
<sequence length="546" mass="60640">MNQLFIDYYWPLDILLHVLFILPVAGAILRWTSVWQIKEYRWDRLKDYFSTRSGKLFILSPWIFIEIVAGVYLLTAQAWGDSNLIAIIFLPWCVLIALECARVVRRPARPLWTTKTIITSLASFTTLAVLYVLIRLALPETSIPTSHFGVLSLLLAAVPLIVTIWIELLRPLVNSQKKSTLHQAKIKLQKVNPIVIGITGSFGKTSTKHFLKIILEKRWKVLATPKNINVDIGVAQTILSSLKEDHEILIVEMGAYRPGEIAAICNLVSPIIGVITAVSGQHLSLFGSLEIIKKTKAELLQCLPASGLAILNRDLQACREIAQYSPAPVHYFSVLDNAHIYATDIVVIPHQIKFTLHIGLQRTRAQVSLNGVQALPAVLAAVAVANHLAMPIEEIVAGLDRLSAPAGTMQLKNGRHHYSVIDDSYNANPDGFLAALDYLALFTDKRKIVITPGMLELGTDSDKHHRSVGQRIAEVADLLIITKRDFSRPLSESAMAAGMSAEQIIVDERIDRLIENKLSDITTDDIVLIEGRVQTKIRNFIVPDIS</sequence>
<evidence type="ECO:0000256" key="3">
    <source>
        <dbReference type="ARBA" id="ARBA00022840"/>
    </source>
</evidence>
<keyword evidence="2" id="KW-0547">Nucleotide-binding</keyword>
<dbReference type="Pfam" id="PF02875">
    <property type="entry name" value="Mur_ligase_C"/>
    <property type="match status" value="1"/>
</dbReference>
<dbReference type="AlphaFoldDB" id="A0A2M7H4P4"/>
<keyword evidence="3" id="KW-0067">ATP-binding</keyword>
<proteinExistence type="predicted"/>
<dbReference type="Proteomes" id="UP000230292">
    <property type="component" value="Unassembled WGS sequence"/>
</dbReference>
<dbReference type="PANTHER" id="PTHR43024">
    <property type="entry name" value="UDP-N-ACETYLMURAMOYL-TRIPEPTIDE--D-ALANYL-D-ALANINE LIGASE"/>
    <property type="match status" value="1"/>
</dbReference>
<keyword evidence="4" id="KW-1133">Transmembrane helix</keyword>
<evidence type="ECO:0000256" key="1">
    <source>
        <dbReference type="ARBA" id="ARBA00022598"/>
    </source>
</evidence>
<evidence type="ECO:0000259" key="6">
    <source>
        <dbReference type="Pfam" id="PF08245"/>
    </source>
</evidence>
<evidence type="ECO:0000256" key="2">
    <source>
        <dbReference type="ARBA" id="ARBA00022741"/>
    </source>
</evidence>
<dbReference type="GO" id="GO:0016881">
    <property type="term" value="F:acid-amino acid ligase activity"/>
    <property type="evidence" value="ECO:0007669"/>
    <property type="project" value="InterPro"/>
</dbReference>
<dbReference type="Gene3D" id="3.40.1190.10">
    <property type="entry name" value="Mur-like, catalytic domain"/>
    <property type="match status" value="1"/>
</dbReference>
<evidence type="ECO:0000313" key="7">
    <source>
        <dbReference type="EMBL" id="PIW37190.1"/>
    </source>
</evidence>
<dbReference type="InterPro" id="IPR013221">
    <property type="entry name" value="Mur_ligase_cen"/>
</dbReference>
<dbReference type="InterPro" id="IPR036565">
    <property type="entry name" value="Mur-like_cat_sf"/>
</dbReference>
<protein>
    <recommendedName>
        <fullName evidence="9">Mur ligase central domain-containing protein</fullName>
    </recommendedName>
</protein>
<dbReference type="PANTHER" id="PTHR43024:SF1">
    <property type="entry name" value="UDP-N-ACETYLMURAMOYL-TRIPEPTIDE--D-ALANYL-D-ALANINE LIGASE"/>
    <property type="match status" value="1"/>
</dbReference>
<dbReference type="Pfam" id="PF08245">
    <property type="entry name" value="Mur_ligase_M"/>
    <property type="match status" value="1"/>
</dbReference>
<keyword evidence="4" id="KW-0472">Membrane</keyword>
<feature type="transmembrane region" description="Helical" evidence="4">
    <location>
        <begin position="150"/>
        <end position="169"/>
    </location>
</feature>
<dbReference type="InterPro" id="IPR004101">
    <property type="entry name" value="Mur_ligase_C"/>
</dbReference>
<feature type="transmembrane region" description="Helical" evidence="4">
    <location>
        <begin position="56"/>
        <end position="78"/>
    </location>
</feature>
<feature type="domain" description="Mur ligase C-terminal" evidence="5">
    <location>
        <begin position="409"/>
        <end position="531"/>
    </location>
</feature>
<dbReference type="InterPro" id="IPR051046">
    <property type="entry name" value="MurCDEF_CellWall_CoF430Synth"/>
</dbReference>
<keyword evidence="1" id="KW-0436">Ligase</keyword>
<gene>
    <name evidence="7" type="ORF">COW24_01450</name>
</gene>
<evidence type="ECO:0000313" key="8">
    <source>
        <dbReference type="Proteomes" id="UP000230292"/>
    </source>
</evidence>
<name>A0A2M7H4P4_9BACT</name>
<evidence type="ECO:0000256" key="4">
    <source>
        <dbReference type="SAM" id="Phobius"/>
    </source>
</evidence>
<dbReference type="SUPFAM" id="SSF53244">
    <property type="entry name" value="MurD-like peptide ligases, peptide-binding domain"/>
    <property type="match status" value="1"/>
</dbReference>
<dbReference type="InterPro" id="IPR036615">
    <property type="entry name" value="Mur_ligase_C_dom_sf"/>
</dbReference>
<dbReference type="EMBL" id="PFGC01000019">
    <property type="protein sequence ID" value="PIW37190.1"/>
    <property type="molecule type" value="Genomic_DNA"/>
</dbReference>
<evidence type="ECO:0000259" key="5">
    <source>
        <dbReference type="Pfam" id="PF02875"/>
    </source>
</evidence>
<accession>A0A2M7H4P4</accession>
<evidence type="ECO:0008006" key="9">
    <source>
        <dbReference type="Google" id="ProtNLM"/>
    </source>
</evidence>
<comment type="caution">
    <text evidence="7">The sequence shown here is derived from an EMBL/GenBank/DDBJ whole genome shotgun (WGS) entry which is preliminary data.</text>
</comment>
<feature type="transmembrane region" description="Helical" evidence="4">
    <location>
        <begin position="84"/>
        <end position="104"/>
    </location>
</feature>